<evidence type="ECO:0000313" key="2">
    <source>
        <dbReference type="Proteomes" id="UP001632038"/>
    </source>
</evidence>
<name>A0ABD3D700_9LAMI</name>
<comment type="caution">
    <text evidence="1">The sequence shown here is derived from an EMBL/GenBank/DDBJ whole genome shotgun (WGS) entry which is preliminary data.</text>
</comment>
<reference evidence="2" key="1">
    <citation type="journal article" date="2024" name="IScience">
        <title>Strigolactones Initiate the Formation of Haustorium-like Structures in Castilleja.</title>
        <authorList>
            <person name="Buerger M."/>
            <person name="Peterson D."/>
            <person name="Chory J."/>
        </authorList>
    </citation>
    <scope>NUCLEOTIDE SEQUENCE [LARGE SCALE GENOMIC DNA]</scope>
</reference>
<sequence>MSTNGQNGHTSKGRNYASVVPHPTSIRISHHTHFDLVINENIPVYHFDFVPLETSEERLAKGSPLSVFCWAFRINNRNNTNH</sequence>
<dbReference type="EMBL" id="JAVIJP010000025">
    <property type="protein sequence ID" value="KAL3637477.1"/>
    <property type="molecule type" value="Genomic_DNA"/>
</dbReference>
<evidence type="ECO:0000313" key="1">
    <source>
        <dbReference type="EMBL" id="KAL3637477.1"/>
    </source>
</evidence>
<protein>
    <submittedName>
        <fullName evidence="1">Uncharacterized protein</fullName>
    </submittedName>
</protein>
<keyword evidence="2" id="KW-1185">Reference proteome</keyword>
<accession>A0ABD3D700</accession>
<dbReference type="Proteomes" id="UP001632038">
    <property type="component" value="Unassembled WGS sequence"/>
</dbReference>
<proteinExistence type="predicted"/>
<organism evidence="1 2">
    <name type="scientific">Castilleja foliolosa</name>
    <dbReference type="NCBI Taxonomy" id="1961234"/>
    <lineage>
        <taxon>Eukaryota</taxon>
        <taxon>Viridiplantae</taxon>
        <taxon>Streptophyta</taxon>
        <taxon>Embryophyta</taxon>
        <taxon>Tracheophyta</taxon>
        <taxon>Spermatophyta</taxon>
        <taxon>Magnoliopsida</taxon>
        <taxon>eudicotyledons</taxon>
        <taxon>Gunneridae</taxon>
        <taxon>Pentapetalae</taxon>
        <taxon>asterids</taxon>
        <taxon>lamiids</taxon>
        <taxon>Lamiales</taxon>
        <taxon>Orobanchaceae</taxon>
        <taxon>Pedicularideae</taxon>
        <taxon>Castillejinae</taxon>
        <taxon>Castilleja</taxon>
    </lineage>
</organism>
<gene>
    <name evidence="1" type="ORF">CASFOL_018645</name>
</gene>
<dbReference type="AlphaFoldDB" id="A0ABD3D700"/>